<protein>
    <submittedName>
        <fullName evidence="1">Heterogeneous nuclear ribonucleoprotein D-like</fullName>
    </submittedName>
</protein>
<reference evidence="1" key="1">
    <citation type="submission" date="2020-04" db="EMBL/GenBank/DDBJ databases">
        <authorList>
            <person name="Neveu A P."/>
        </authorList>
    </citation>
    <scope>NUCLEOTIDE SEQUENCE</scope>
    <source>
        <tissue evidence="1">Whole embryo</tissue>
    </source>
</reference>
<accession>A0A6F9DF56</accession>
<gene>
    <name evidence="1" type="primary">Hnrpdl-001</name>
</gene>
<name>A0A6F9DF56_9ASCI</name>
<organism evidence="1">
    <name type="scientific">Phallusia mammillata</name>
    <dbReference type="NCBI Taxonomy" id="59560"/>
    <lineage>
        <taxon>Eukaryota</taxon>
        <taxon>Metazoa</taxon>
        <taxon>Chordata</taxon>
        <taxon>Tunicata</taxon>
        <taxon>Ascidiacea</taxon>
        <taxon>Phlebobranchia</taxon>
        <taxon>Ascidiidae</taxon>
        <taxon>Phallusia</taxon>
    </lineage>
</organism>
<sequence length="55" mass="6027">MTTTVDMVAMEAVMEVMVDMGVTEDMVEVDMDMVVMAAMEVDMGVMEEVRISCAS</sequence>
<dbReference type="AlphaFoldDB" id="A0A6F9DF56"/>
<evidence type="ECO:0000313" key="1">
    <source>
        <dbReference type="EMBL" id="CAB3253931.1"/>
    </source>
</evidence>
<keyword evidence="1" id="KW-0687">Ribonucleoprotein</keyword>
<proteinExistence type="evidence at transcript level"/>
<dbReference type="GO" id="GO:1990904">
    <property type="term" value="C:ribonucleoprotein complex"/>
    <property type="evidence" value="ECO:0007669"/>
    <property type="project" value="UniProtKB-KW"/>
</dbReference>
<dbReference type="EMBL" id="LR785808">
    <property type="protein sequence ID" value="CAB3253931.1"/>
    <property type="molecule type" value="mRNA"/>
</dbReference>